<keyword evidence="1" id="KW-0472">Membrane</keyword>
<sequence>MKGTILNYSTQNQTGEILSEEQLQYTFSITDWFETVQPTIGTTVNFELDANGLVTKITAITQPVFTNVSNTPLQKQQHNEEDNYNMFNWFVKCLKNYANFKDRARRKEYWLFTLVYSLISLGLLIIEIILWSYPIITILFILAMIIPSYSVLARRLHDINKSGWAMFISMIPIVGGIILLVWLCTETKNEDNQWGKPAK</sequence>
<reference evidence="2 3" key="1">
    <citation type="journal article" date="2015" name="Int. J. Syst. Evol. Microbiol.">
        <title>Acinetobacter equi sp. nov. isolated from horse faeces.</title>
        <authorList>
            <person name="Poppel M.T."/>
            <person name="Skiebe E."/>
            <person name="Laue M."/>
            <person name="Bergmann H."/>
            <person name="Ebersberger I."/>
            <person name="Garn T."/>
            <person name="Fruth A."/>
            <person name="Baumgardt S."/>
            <person name="Busse H.J."/>
            <person name="Wilharm G."/>
        </authorList>
    </citation>
    <scope>NUCLEOTIDE SEQUENCE [LARGE SCALE GENOMIC DNA]</scope>
    <source>
        <strain evidence="2 3">114</strain>
    </source>
</reference>
<dbReference type="Pfam" id="PF05656">
    <property type="entry name" value="DUF805"/>
    <property type="match status" value="1"/>
</dbReference>
<feature type="transmembrane region" description="Helical" evidence="1">
    <location>
        <begin position="135"/>
        <end position="152"/>
    </location>
</feature>
<dbReference type="PANTHER" id="PTHR34980">
    <property type="entry name" value="INNER MEMBRANE PROTEIN-RELATED-RELATED"/>
    <property type="match status" value="1"/>
</dbReference>
<dbReference type="EMBL" id="CP012808">
    <property type="protein sequence ID" value="ALH95278.1"/>
    <property type="molecule type" value="Genomic_DNA"/>
</dbReference>
<evidence type="ECO:0000313" key="3">
    <source>
        <dbReference type="Proteomes" id="UP000064939"/>
    </source>
</evidence>
<dbReference type="AlphaFoldDB" id="A0A0N9VDB3"/>
<feature type="transmembrane region" description="Helical" evidence="1">
    <location>
        <begin position="109"/>
        <end position="129"/>
    </location>
</feature>
<organism evidence="2 3">
    <name type="scientific">Acinetobacter equi</name>
    <dbReference type="NCBI Taxonomy" id="1324350"/>
    <lineage>
        <taxon>Bacteria</taxon>
        <taxon>Pseudomonadati</taxon>
        <taxon>Pseudomonadota</taxon>
        <taxon>Gammaproteobacteria</taxon>
        <taxon>Moraxellales</taxon>
        <taxon>Moraxellaceae</taxon>
        <taxon>Acinetobacter</taxon>
    </lineage>
</organism>
<dbReference type="PANTHER" id="PTHR34980:SF2">
    <property type="entry name" value="INNER MEMBRANE PROTEIN YHAH-RELATED"/>
    <property type="match status" value="1"/>
</dbReference>
<name>A0A0N9VDB3_9GAMM</name>
<feature type="transmembrane region" description="Helical" evidence="1">
    <location>
        <begin position="164"/>
        <end position="183"/>
    </location>
</feature>
<dbReference type="InterPro" id="IPR008523">
    <property type="entry name" value="DUF805"/>
</dbReference>
<evidence type="ECO:0000256" key="1">
    <source>
        <dbReference type="SAM" id="Phobius"/>
    </source>
</evidence>
<keyword evidence="3" id="KW-1185">Reference proteome</keyword>
<keyword evidence="1" id="KW-1133">Transmembrane helix</keyword>
<dbReference type="GO" id="GO:0005886">
    <property type="term" value="C:plasma membrane"/>
    <property type="evidence" value="ECO:0007669"/>
    <property type="project" value="TreeGrafter"/>
</dbReference>
<accession>A0A0N9VDB3</accession>
<keyword evidence="1" id="KW-0812">Transmembrane</keyword>
<dbReference type="OrthoDB" id="9812349at2"/>
<gene>
    <name evidence="2" type="ORF">AOY20_06880</name>
</gene>
<dbReference type="KEGG" id="aei:AOY20_06880"/>
<evidence type="ECO:0000313" key="2">
    <source>
        <dbReference type="EMBL" id="ALH95278.1"/>
    </source>
</evidence>
<dbReference type="Proteomes" id="UP000064939">
    <property type="component" value="Chromosome"/>
</dbReference>
<proteinExistence type="predicted"/>
<protein>
    <recommendedName>
        <fullName evidence="4">DUF805 domain-containing protein</fullName>
    </recommendedName>
</protein>
<dbReference type="RefSeq" id="WP_054581172.1">
    <property type="nucleotide sequence ID" value="NZ_CP012808.1"/>
</dbReference>
<evidence type="ECO:0008006" key="4">
    <source>
        <dbReference type="Google" id="ProtNLM"/>
    </source>
</evidence>